<evidence type="ECO:0000256" key="2">
    <source>
        <dbReference type="SAM" id="MobiDB-lite"/>
    </source>
</evidence>
<accession>A0A7S2WLM7</accession>
<evidence type="ECO:0000256" key="1">
    <source>
        <dbReference type="SAM" id="Coils"/>
    </source>
</evidence>
<dbReference type="PANTHER" id="PTHR47289">
    <property type="entry name" value="TRANSCRIPTION FACTOR, PUTATIVE (DUF1664)-RELATED"/>
    <property type="match status" value="1"/>
</dbReference>
<keyword evidence="3" id="KW-1133">Transmembrane helix</keyword>
<dbReference type="EMBL" id="HBHJ01019770">
    <property type="protein sequence ID" value="CAD9695237.1"/>
    <property type="molecule type" value="Transcribed_RNA"/>
</dbReference>
<feature type="region of interest" description="Disordered" evidence="2">
    <location>
        <begin position="273"/>
        <end position="405"/>
    </location>
</feature>
<feature type="transmembrane region" description="Helical" evidence="3">
    <location>
        <begin position="7"/>
        <end position="29"/>
    </location>
</feature>
<dbReference type="InterPro" id="IPR012458">
    <property type="entry name" value="DUF1664"/>
</dbReference>
<feature type="compositionally biased region" description="Basic residues" evidence="2">
    <location>
        <begin position="302"/>
        <end position="319"/>
    </location>
</feature>
<organism evidence="5">
    <name type="scientific">Rhizochromulina marina</name>
    <dbReference type="NCBI Taxonomy" id="1034831"/>
    <lineage>
        <taxon>Eukaryota</taxon>
        <taxon>Sar</taxon>
        <taxon>Stramenopiles</taxon>
        <taxon>Ochrophyta</taxon>
        <taxon>Dictyochophyceae</taxon>
        <taxon>Rhizochromulinales</taxon>
        <taxon>Rhizochromulina</taxon>
    </lineage>
</organism>
<proteinExistence type="predicted"/>
<feature type="non-terminal residue" evidence="5">
    <location>
        <position position="1"/>
    </location>
</feature>
<keyword evidence="1" id="KW-0175">Coiled coil</keyword>
<protein>
    <recommendedName>
        <fullName evidence="4">DUF1664 domain-containing protein</fullName>
    </recommendedName>
</protein>
<name>A0A7S2WLM7_9STRA</name>
<reference evidence="5" key="1">
    <citation type="submission" date="2021-01" db="EMBL/GenBank/DDBJ databases">
        <authorList>
            <person name="Corre E."/>
            <person name="Pelletier E."/>
            <person name="Niang G."/>
            <person name="Scheremetjew M."/>
            <person name="Finn R."/>
            <person name="Kale V."/>
            <person name="Holt S."/>
            <person name="Cochrane G."/>
            <person name="Meng A."/>
            <person name="Brown T."/>
            <person name="Cohen L."/>
        </authorList>
    </citation>
    <scope>NUCLEOTIDE SEQUENCE</scope>
    <source>
        <strain evidence="5">CCMP1243</strain>
    </source>
</reference>
<feature type="transmembrane region" description="Helical" evidence="3">
    <location>
        <begin position="49"/>
        <end position="67"/>
    </location>
</feature>
<feature type="transmembrane region" description="Helical" evidence="3">
    <location>
        <begin position="124"/>
        <end position="141"/>
    </location>
</feature>
<dbReference type="Pfam" id="PF07889">
    <property type="entry name" value="DUF1664"/>
    <property type="match status" value="1"/>
</dbReference>
<sequence>VSTIRDLLFFSVLAVAPAAPLLGVSRVLLVPATVHLPMGLFGSRWVITGNSKIGVAMLAGTGVYYLVPKTKPFLEWVLNLMSSEPAEVSLQALVDKVDRLESSSSPAVTIVSDRGGESGKGGSSFLIGVLGVGGVAFLLLWKSKYVTREHLTNVIHNMGDGLKSVTGTVDQLRGHVQEMASNLSWQVQDVQGKQDELHSEVGDLADAMEDLREDIKDIHDVVQDCEHQLLENAAKQEFTLRGIQLLCGVVADSLQPGTTRTQLEAFVKNAPVAGGELRLPGPSTPSRASTSPKRLAGPPPAYHRRSTSGSPGRRRRPNPSRRWSTPGSPLAPSRRPREDDLSSVSSFTDHGHQDGRFPGRSAFEFSSDDMSDGGGPEDAAPFGGASISSGTSTFAEMVPPSPLAS</sequence>
<evidence type="ECO:0000259" key="4">
    <source>
        <dbReference type="Pfam" id="PF07889"/>
    </source>
</evidence>
<feature type="coiled-coil region" evidence="1">
    <location>
        <begin position="194"/>
        <end position="228"/>
    </location>
</feature>
<keyword evidence="3" id="KW-0472">Membrane</keyword>
<gene>
    <name evidence="5" type="ORF">RMAR1173_LOCUS13080</name>
</gene>
<feature type="domain" description="DUF1664" evidence="4">
    <location>
        <begin position="144"/>
        <end position="236"/>
    </location>
</feature>
<dbReference type="PANTHER" id="PTHR47289:SF2">
    <property type="entry name" value="TRANSCRIPTION FACTOR, PUTATIVE (DUF1664)-RELATED"/>
    <property type="match status" value="1"/>
</dbReference>
<dbReference type="AlphaFoldDB" id="A0A7S2WLM7"/>
<keyword evidence="3" id="KW-0812">Transmembrane</keyword>
<evidence type="ECO:0000313" key="5">
    <source>
        <dbReference type="EMBL" id="CAD9695237.1"/>
    </source>
</evidence>
<evidence type="ECO:0000256" key="3">
    <source>
        <dbReference type="SAM" id="Phobius"/>
    </source>
</evidence>